<gene>
    <name evidence="1" type="ORF">MM415A04334_0011</name>
</gene>
<reference evidence="1" key="1">
    <citation type="submission" date="2020-03" db="EMBL/GenBank/DDBJ databases">
        <title>The deep terrestrial virosphere.</title>
        <authorList>
            <person name="Holmfeldt K."/>
            <person name="Nilsson E."/>
            <person name="Simone D."/>
            <person name="Lopez-Fernandez M."/>
            <person name="Wu X."/>
            <person name="de Brujin I."/>
            <person name="Lundin D."/>
            <person name="Andersson A."/>
            <person name="Bertilsson S."/>
            <person name="Dopson M."/>
        </authorList>
    </citation>
    <scope>NUCLEOTIDE SEQUENCE</scope>
    <source>
        <strain evidence="1">MM415A04334</strain>
    </source>
</reference>
<name>A0A6M3JL12_9ZZZZ</name>
<evidence type="ECO:0000313" key="1">
    <source>
        <dbReference type="EMBL" id="QJA69741.1"/>
    </source>
</evidence>
<sequence length="85" mass="9291">MEQVILGSGDCIISGVEMGGVNGICLYQLPNHGYKCDTVPNGIALEDLPQFRIYVKDLKSARLLQDQVSCMVLRMNGYVVANKGE</sequence>
<dbReference type="AlphaFoldDB" id="A0A6M3JL12"/>
<accession>A0A6M3JL12</accession>
<dbReference type="EMBL" id="MT141732">
    <property type="protein sequence ID" value="QJA69741.1"/>
    <property type="molecule type" value="Genomic_DNA"/>
</dbReference>
<protein>
    <submittedName>
        <fullName evidence="1">Uncharacterized protein</fullName>
    </submittedName>
</protein>
<proteinExistence type="predicted"/>
<organism evidence="1">
    <name type="scientific">viral metagenome</name>
    <dbReference type="NCBI Taxonomy" id="1070528"/>
    <lineage>
        <taxon>unclassified sequences</taxon>
        <taxon>metagenomes</taxon>
        <taxon>organismal metagenomes</taxon>
    </lineage>
</organism>